<dbReference type="InterPro" id="IPR001647">
    <property type="entry name" value="HTH_TetR"/>
</dbReference>
<accession>I0SM44</accession>
<keyword evidence="1 2" id="KW-0238">DNA-binding</keyword>
<feature type="domain" description="HTH tetR-type" evidence="3">
    <location>
        <begin position="10"/>
        <end position="70"/>
    </location>
</feature>
<proteinExistence type="predicted"/>
<evidence type="ECO:0000313" key="4">
    <source>
        <dbReference type="EMBL" id="EID24447.1"/>
    </source>
</evidence>
<keyword evidence="5" id="KW-1185">Reference proteome</keyword>
<dbReference type="InterPro" id="IPR009057">
    <property type="entry name" value="Homeodomain-like_sf"/>
</dbReference>
<name>I0SM44_STRAP</name>
<evidence type="ECO:0000256" key="2">
    <source>
        <dbReference type="PROSITE-ProRule" id="PRU00335"/>
    </source>
</evidence>
<dbReference type="RefSeq" id="WP_003033276.1">
    <property type="nucleotide sequence ID" value="NZ_AICP01000001.1"/>
</dbReference>
<dbReference type="AlphaFoldDB" id="I0SM44"/>
<dbReference type="Gene3D" id="1.10.357.10">
    <property type="entry name" value="Tetracycline Repressor, domain 2"/>
    <property type="match status" value="1"/>
</dbReference>
<protein>
    <submittedName>
        <fullName evidence="4">Transcriptional regulator, TetR family</fullName>
    </submittedName>
</protein>
<dbReference type="PROSITE" id="PS50977">
    <property type="entry name" value="HTH_TETR_2"/>
    <property type="match status" value="1"/>
</dbReference>
<sequence length="201" mass="23960">MTRQKRLPKEERMRQIRNHAKNVFLRKGFDKTTMEDVIEETGMSKGGVYRHYSSTTEMLYDLMIDGNVYRNTLIDEYLENNKGKNKFEQIGEILVDKALASTDLMRLYVIFLKSKDYNKDLYNLYPKLKEIAKKQFDVVAKKLEIKEDIFKDEFLVNYINGLILSTEILDARESFDSQREFLKDTIVNYIMRIEKYDDKED</sequence>
<feature type="DNA-binding region" description="H-T-H motif" evidence="2">
    <location>
        <begin position="33"/>
        <end position="52"/>
    </location>
</feature>
<dbReference type="Proteomes" id="UP000003245">
    <property type="component" value="Unassembled WGS sequence"/>
</dbReference>
<gene>
    <name evidence="4" type="ORF">HMPREF1043_0103</name>
</gene>
<organism evidence="4 5">
    <name type="scientific">Streptococcus anginosus subsp. whileyi CCUG 39159</name>
    <dbReference type="NCBI Taxonomy" id="1095729"/>
    <lineage>
        <taxon>Bacteria</taxon>
        <taxon>Bacillati</taxon>
        <taxon>Bacillota</taxon>
        <taxon>Bacilli</taxon>
        <taxon>Lactobacillales</taxon>
        <taxon>Streptococcaceae</taxon>
        <taxon>Streptococcus</taxon>
        <taxon>Streptococcus anginosus group</taxon>
    </lineage>
</organism>
<dbReference type="Pfam" id="PF00440">
    <property type="entry name" value="TetR_N"/>
    <property type="match status" value="1"/>
</dbReference>
<evidence type="ECO:0000313" key="5">
    <source>
        <dbReference type="Proteomes" id="UP000003245"/>
    </source>
</evidence>
<evidence type="ECO:0000256" key="1">
    <source>
        <dbReference type="ARBA" id="ARBA00023125"/>
    </source>
</evidence>
<dbReference type="GO" id="GO:0003677">
    <property type="term" value="F:DNA binding"/>
    <property type="evidence" value="ECO:0007669"/>
    <property type="project" value="UniProtKB-UniRule"/>
</dbReference>
<dbReference type="SUPFAM" id="SSF46689">
    <property type="entry name" value="Homeodomain-like"/>
    <property type="match status" value="1"/>
</dbReference>
<dbReference type="PATRIC" id="fig|1095729.3.peg.4"/>
<comment type="caution">
    <text evidence="4">The sequence shown here is derived from an EMBL/GenBank/DDBJ whole genome shotgun (WGS) entry which is preliminary data.</text>
</comment>
<reference evidence="4 5" key="1">
    <citation type="submission" date="2012-01" db="EMBL/GenBank/DDBJ databases">
        <authorList>
            <person name="Harkins D.M."/>
            <person name="Madupu R."/>
            <person name="Durkin A.S."/>
            <person name="Torralba M."/>
            <person name="Methe B."/>
            <person name="Sutton G.G."/>
            <person name="Nelson K.E."/>
        </authorList>
    </citation>
    <scope>NUCLEOTIDE SEQUENCE [LARGE SCALE GENOMIC DNA]</scope>
    <source>
        <strain evidence="4 5">CCUG 39159</strain>
    </source>
</reference>
<evidence type="ECO:0000259" key="3">
    <source>
        <dbReference type="PROSITE" id="PS50977"/>
    </source>
</evidence>
<dbReference type="EMBL" id="AICP01000001">
    <property type="protein sequence ID" value="EID24447.1"/>
    <property type="molecule type" value="Genomic_DNA"/>
</dbReference>